<evidence type="ECO:0000256" key="1">
    <source>
        <dbReference type="SAM" id="SignalP"/>
    </source>
</evidence>
<sequence>MAFAALSALAATTVFTAPADATVFENRISVRQDAHIGDDDTVTLSGTYVCEDPSPVGVQIATALAQDGTRLGTTSKGEVICDGREHEWQSTASMRFTKGIHAGEARAEARLEVVRMGSGLMPRAIDTVAQDERTVELFDHR</sequence>
<dbReference type="GeneID" id="91409999"/>
<evidence type="ECO:0000313" key="4">
    <source>
        <dbReference type="Proteomes" id="UP001432075"/>
    </source>
</evidence>
<dbReference type="EMBL" id="CP108057">
    <property type="protein sequence ID" value="WUO48098.1"/>
    <property type="molecule type" value="Genomic_DNA"/>
</dbReference>
<keyword evidence="4" id="KW-1185">Reference proteome</keyword>
<organism evidence="3 4">
    <name type="scientific">Streptomyces goshikiensis</name>
    <dbReference type="NCBI Taxonomy" id="1942"/>
    <lineage>
        <taxon>Bacteria</taxon>
        <taxon>Bacillati</taxon>
        <taxon>Actinomycetota</taxon>
        <taxon>Actinomycetes</taxon>
        <taxon>Kitasatosporales</taxon>
        <taxon>Streptomycetaceae</taxon>
        <taxon>Streptomyces</taxon>
    </lineage>
</organism>
<keyword evidence="1" id="KW-0732">Signal</keyword>
<evidence type="ECO:0000313" key="3">
    <source>
        <dbReference type="EMBL" id="WUO48098.1"/>
    </source>
</evidence>
<reference evidence="3" key="1">
    <citation type="submission" date="2022-10" db="EMBL/GenBank/DDBJ databases">
        <title>The complete genomes of actinobacterial strains from the NBC collection.</title>
        <authorList>
            <person name="Joergensen T.S."/>
            <person name="Alvarez Arevalo M."/>
            <person name="Sterndorff E.B."/>
            <person name="Faurdal D."/>
            <person name="Vuksanovic O."/>
            <person name="Mourched A.-S."/>
            <person name="Charusanti P."/>
            <person name="Shaw S."/>
            <person name="Blin K."/>
            <person name="Weber T."/>
        </authorList>
    </citation>
    <scope>NUCLEOTIDE SEQUENCE</scope>
    <source>
        <strain evidence="3">NBC_00283</strain>
    </source>
</reference>
<feature type="signal peptide" evidence="1">
    <location>
        <begin position="1"/>
        <end position="19"/>
    </location>
</feature>
<accession>A0ABZ1RNM0</accession>
<dbReference type="Pfam" id="PF19816">
    <property type="entry name" value="DUF6299"/>
    <property type="match status" value="1"/>
</dbReference>
<feature type="chain" id="PRO_5046960425" evidence="1">
    <location>
        <begin position="20"/>
        <end position="141"/>
    </location>
</feature>
<proteinExistence type="predicted"/>
<gene>
    <name evidence="3" type="ORF">OHU17_20910</name>
</gene>
<name>A0ABZ1RNM0_9ACTN</name>
<protein>
    <submittedName>
        <fullName evidence="3">DUF6299 family protein</fullName>
    </submittedName>
</protein>
<dbReference type="RefSeq" id="WP_124288914.1">
    <property type="nucleotide sequence ID" value="NZ_BMVE01000013.1"/>
</dbReference>
<feature type="domain" description="DUF6299" evidence="2">
    <location>
        <begin position="26"/>
        <end position="131"/>
    </location>
</feature>
<dbReference type="Proteomes" id="UP001432075">
    <property type="component" value="Chromosome"/>
</dbReference>
<dbReference type="InterPro" id="IPR046266">
    <property type="entry name" value="DUF6299"/>
</dbReference>
<evidence type="ECO:0000259" key="2">
    <source>
        <dbReference type="Pfam" id="PF19816"/>
    </source>
</evidence>